<reference evidence="2" key="1">
    <citation type="journal article" date="2023" name="Science">
        <title>Genome structures resolve the early diversification of teleost fishes.</title>
        <authorList>
            <person name="Parey E."/>
            <person name="Louis A."/>
            <person name="Montfort J."/>
            <person name="Bouchez O."/>
            <person name="Roques C."/>
            <person name="Iampietro C."/>
            <person name="Lluch J."/>
            <person name="Castinel A."/>
            <person name="Donnadieu C."/>
            <person name="Desvignes T."/>
            <person name="Floi Bucao C."/>
            <person name="Jouanno E."/>
            <person name="Wen M."/>
            <person name="Mejri S."/>
            <person name="Dirks R."/>
            <person name="Jansen H."/>
            <person name="Henkel C."/>
            <person name="Chen W.J."/>
            <person name="Zahm M."/>
            <person name="Cabau C."/>
            <person name="Klopp C."/>
            <person name="Thompson A.W."/>
            <person name="Robinson-Rechavi M."/>
            <person name="Braasch I."/>
            <person name="Lecointre G."/>
            <person name="Bobe J."/>
            <person name="Postlethwait J.H."/>
            <person name="Berthelot C."/>
            <person name="Roest Crollius H."/>
            <person name="Guiguen Y."/>
        </authorList>
    </citation>
    <scope>NUCLEOTIDE SEQUENCE</scope>
    <source>
        <strain evidence="2">WJC10195</strain>
    </source>
</reference>
<evidence type="ECO:0000256" key="1">
    <source>
        <dbReference type="SAM" id="MobiDB-lite"/>
    </source>
</evidence>
<evidence type="ECO:0000313" key="2">
    <source>
        <dbReference type="EMBL" id="KAJ8336099.1"/>
    </source>
</evidence>
<feature type="region of interest" description="Disordered" evidence="1">
    <location>
        <begin position="1"/>
        <end position="54"/>
    </location>
</feature>
<proteinExistence type="predicted"/>
<dbReference type="AlphaFoldDB" id="A0A9Q1EC58"/>
<feature type="compositionally biased region" description="Basic and acidic residues" evidence="1">
    <location>
        <begin position="1"/>
        <end position="22"/>
    </location>
</feature>
<dbReference type="Proteomes" id="UP001152622">
    <property type="component" value="Chromosome 20"/>
</dbReference>
<comment type="caution">
    <text evidence="2">The sequence shown here is derived from an EMBL/GenBank/DDBJ whole genome shotgun (WGS) entry which is preliminary data.</text>
</comment>
<dbReference type="EMBL" id="JAINUF010000020">
    <property type="protein sequence ID" value="KAJ8336099.1"/>
    <property type="molecule type" value="Genomic_DNA"/>
</dbReference>
<accession>A0A9Q1EC58</accession>
<evidence type="ECO:0000313" key="3">
    <source>
        <dbReference type="Proteomes" id="UP001152622"/>
    </source>
</evidence>
<keyword evidence="3" id="KW-1185">Reference proteome</keyword>
<sequence>MVRHGNKDEPPGTARGKGERRITPGSRRAAGMRGGRKRARRPFPSTAAAAADAINPLPPGSACQSLSEARGGVGGSEVRVVAFSPGNILKLRVARRRRGVIVAVYHLVLRTGRAVTGFQRLLRREGHVRSGMFSCGNLRDETHLQFEFEFTFQALAFLIGRSEQ</sequence>
<gene>
    <name evidence="2" type="ORF">SKAU_G00394420</name>
</gene>
<protein>
    <submittedName>
        <fullName evidence="2">Uncharacterized protein</fullName>
    </submittedName>
</protein>
<feature type="compositionally biased region" description="Low complexity" evidence="1">
    <location>
        <begin position="42"/>
        <end position="54"/>
    </location>
</feature>
<name>A0A9Q1EC58_SYNKA</name>
<organism evidence="2 3">
    <name type="scientific">Synaphobranchus kaupii</name>
    <name type="common">Kaup's arrowtooth eel</name>
    <dbReference type="NCBI Taxonomy" id="118154"/>
    <lineage>
        <taxon>Eukaryota</taxon>
        <taxon>Metazoa</taxon>
        <taxon>Chordata</taxon>
        <taxon>Craniata</taxon>
        <taxon>Vertebrata</taxon>
        <taxon>Euteleostomi</taxon>
        <taxon>Actinopterygii</taxon>
        <taxon>Neopterygii</taxon>
        <taxon>Teleostei</taxon>
        <taxon>Anguilliformes</taxon>
        <taxon>Synaphobranchidae</taxon>
        <taxon>Synaphobranchus</taxon>
    </lineage>
</organism>